<dbReference type="PROSITE" id="PS50887">
    <property type="entry name" value="GGDEF"/>
    <property type="match status" value="1"/>
</dbReference>
<accession>A0ABU3HIZ9</accession>
<reference evidence="2" key="1">
    <citation type="submission" date="2023-08" db="EMBL/GenBank/DDBJ databases">
        <authorList>
            <person name="Park H.-K."/>
            <person name="Kim I.-S."/>
        </authorList>
    </citation>
    <scope>NUCLEOTIDE SEQUENCE</scope>
    <source>
        <strain evidence="2">NRERC-220</strain>
    </source>
</reference>
<protein>
    <recommendedName>
        <fullName evidence="1">GGDEF domain-containing protein</fullName>
    </recommendedName>
</protein>
<dbReference type="InterPro" id="IPR000160">
    <property type="entry name" value="GGDEF_dom"/>
</dbReference>
<evidence type="ECO:0000259" key="1">
    <source>
        <dbReference type="PROSITE" id="PS50887"/>
    </source>
</evidence>
<keyword evidence="3" id="KW-1185">Reference proteome</keyword>
<dbReference type="Proteomes" id="UP001180650">
    <property type="component" value="Unassembled WGS sequence"/>
</dbReference>
<name>A0ABU3HIZ9_9CHRO</name>
<dbReference type="RefSeq" id="WP_223210873.1">
    <property type="nucleotide sequence ID" value="NZ_JAVSJA010000001.1"/>
</dbReference>
<comment type="caution">
    <text evidence="2">The sequence shown here is derived from an EMBL/GenBank/DDBJ whole genome shotgun (WGS) entry which is preliminary data.</text>
</comment>
<evidence type="ECO:0000313" key="2">
    <source>
        <dbReference type="EMBL" id="MDT3674503.1"/>
    </source>
</evidence>
<feature type="domain" description="GGDEF" evidence="1">
    <location>
        <begin position="1"/>
        <end position="25"/>
    </location>
</feature>
<evidence type="ECO:0000313" key="3">
    <source>
        <dbReference type="Proteomes" id="UP001180650"/>
    </source>
</evidence>
<sequence>MIERADHAMFAAKNQGRNRVSLGKTV</sequence>
<dbReference type="EMBL" id="JAVSJA010000001">
    <property type="protein sequence ID" value="MDT3674503.1"/>
    <property type="molecule type" value="Genomic_DNA"/>
</dbReference>
<proteinExistence type="predicted"/>
<organism evidence="2 3">
    <name type="scientific">Microcystis wesenbergii NRERC-220</name>
    <dbReference type="NCBI Taxonomy" id="3068991"/>
    <lineage>
        <taxon>Bacteria</taxon>
        <taxon>Bacillati</taxon>
        <taxon>Cyanobacteriota</taxon>
        <taxon>Cyanophyceae</taxon>
        <taxon>Oscillatoriophycideae</taxon>
        <taxon>Chroococcales</taxon>
        <taxon>Microcystaceae</taxon>
        <taxon>Microcystis</taxon>
    </lineage>
</organism>
<gene>
    <name evidence="2" type="ORF">RAM70_08165</name>
</gene>